<comment type="caution">
    <text evidence="1">The sequence shown here is derived from an EMBL/GenBank/DDBJ whole genome shotgun (WGS) entry which is preliminary data.</text>
</comment>
<dbReference type="EMBL" id="JAUIQD010000009">
    <property type="protein sequence ID" value="KAK3339846.1"/>
    <property type="molecule type" value="Genomic_DNA"/>
</dbReference>
<dbReference type="AlphaFoldDB" id="A0AAJ0H591"/>
<evidence type="ECO:0000313" key="1">
    <source>
        <dbReference type="EMBL" id="KAK3339846.1"/>
    </source>
</evidence>
<keyword evidence="2" id="KW-1185">Reference proteome</keyword>
<reference evidence="1" key="2">
    <citation type="submission" date="2023-06" db="EMBL/GenBank/DDBJ databases">
        <authorList>
            <consortium name="Lawrence Berkeley National Laboratory"/>
            <person name="Haridas S."/>
            <person name="Hensen N."/>
            <person name="Bonometti L."/>
            <person name="Westerberg I."/>
            <person name="Brannstrom I.O."/>
            <person name="Guillou S."/>
            <person name="Cros-Aarteil S."/>
            <person name="Calhoun S."/>
            <person name="Kuo A."/>
            <person name="Mondo S."/>
            <person name="Pangilinan J."/>
            <person name="Riley R."/>
            <person name="Labutti K."/>
            <person name="Andreopoulos B."/>
            <person name="Lipzen A."/>
            <person name="Chen C."/>
            <person name="Yanf M."/>
            <person name="Daum C."/>
            <person name="Ng V."/>
            <person name="Clum A."/>
            <person name="Steindorff A."/>
            <person name="Ohm R."/>
            <person name="Martin F."/>
            <person name="Silar P."/>
            <person name="Natvig D."/>
            <person name="Lalanne C."/>
            <person name="Gautier V."/>
            <person name="Ament-Velasquez S.L."/>
            <person name="Kruys A."/>
            <person name="Hutchinson M.I."/>
            <person name="Powell A.J."/>
            <person name="Barry K."/>
            <person name="Miller A.N."/>
            <person name="Grigoriev I.V."/>
            <person name="Debuchy R."/>
            <person name="Gladieux P."/>
            <person name="Thoren M.H."/>
            <person name="Johannesson H."/>
        </authorList>
    </citation>
    <scope>NUCLEOTIDE SEQUENCE</scope>
    <source>
        <strain evidence="1">CBS 955.72</strain>
    </source>
</reference>
<dbReference type="PANTHER" id="PTHR38886:SF1">
    <property type="entry name" value="NACHT-NTPASE AND P-LOOP NTPASES N-TERMINAL DOMAIN-CONTAINING PROTEIN"/>
    <property type="match status" value="1"/>
</dbReference>
<dbReference type="PANTHER" id="PTHR38886">
    <property type="entry name" value="SESA DOMAIN-CONTAINING PROTEIN"/>
    <property type="match status" value="1"/>
</dbReference>
<accession>A0AAJ0H591</accession>
<protein>
    <submittedName>
        <fullName evidence="1">Uncharacterized protein</fullName>
    </submittedName>
</protein>
<reference evidence="1" key="1">
    <citation type="journal article" date="2023" name="Mol. Phylogenet. Evol.">
        <title>Genome-scale phylogeny and comparative genomics of the fungal order Sordariales.</title>
        <authorList>
            <person name="Hensen N."/>
            <person name="Bonometti L."/>
            <person name="Westerberg I."/>
            <person name="Brannstrom I.O."/>
            <person name="Guillou S."/>
            <person name="Cros-Aarteil S."/>
            <person name="Calhoun S."/>
            <person name="Haridas S."/>
            <person name="Kuo A."/>
            <person name="Mondo S."/>
            <person name="Pangilinan J."/>
            <person name="Riley R."/>
            <person name="LaButti K."/>
            <person name="Andreopoulos B."/>
            <person name="Lipzen A."/>
            <person name="Chen C."/>
            <person name="Yan M."/>
            <person name="Daum C."/>
            <person name="Ng V."/>
            <person name="Clum A."/>
            <person name="Steindorff A."/>
            <person name="Ohm R.A."/>
            <person name="Martin F."/>
            <person name="Silar P."/>
            <person name="Natvig D.O."/>
            <person name="Lalanne C."/>
            <person name="Gautier V."/>
            <person name="Ament-Velasquez S.L."/>
            <person name="Kruys A."/>
            <person name="Hutchinson M.I."/>
            <person name="Powell A.J."/>
            <person name="Barry K."/>
            <person name="Miller A.N."/>
            <person name="Grigoriev I.V."/>
            <person name="Debuchy R."/>
            <person name="Gladieux P."/>
            <person name="Hiltunen Thoren M."/>
            <person name="Johannesson H."/>
        </authorList>
    </citation>
    <scope>NUCLEOTIDE SEQUENCE</scope>
    <source>
        <strain evidence="1">CBS 955.72</strain>
    </source>
</reference>
<organism evidence="1 2">
    <name type="scientific">Lasiosphaeria hispida</name>
    <dbReference type="NCBI Taxonomy" id="260671"/>
    <lineage>
        <taxon>Eukaryota</taxon>
        <taxon>Fungi</taxon>
        <taxon>Dikarya</taxon>
        <taxon>Ascomycota</taxon>
        <taxon>Pezizomycotina</taxon>
        <taxon>Sordariomycetes</taxon>
        <taxon>Sordariomycetidae</taxon>
        <taxon>Sordariales</taxon>
        <taxon>Lasiosphaeriaceae</taxon>
        <taxon>Lasiosphaeria</taxon>
    </lineage>
</organism>
<sequence length="195" mass="22019">MRALHRHILESLPTKRHRSRLRKSHGAARIHNTHPELGDLCNAADQAVQEYQTSLNDLSARIQKYVAHFREGGSGNAVKDVGMKLRWHIREKDAIVKFRNSIATHTSALNILLASVTRTTIREIIQSFGTLQTTCIEIRDSILKLLHSNNNILKALREIQSGLPSTLERNLIQEPFILEDAIGRIAPVPLQFIDS</sequence>
<dbReference type="Proteomes" id="UP001275084">
    <property type="component" value="Unassembled WGS sequence"/>
</dbReference>
<evidence type="ECO:0000313" key="2">
    <source>
        <dbReference type="Proteomes" id="UP001275084"/>
    </source>
</evidence>
<gene>
    <name evidence="1" type="ORF">B0T25DRAFT_574730</name>
</gene>
<proteinExistence type="predicted"/>
<name>A0AAJ0H591_9PEZI</name>